<comment type="caution">
    <text evidence="2">The sequence shown here is derived from an EMBL/GenBank/DDBJ whole genome shotgun (WGS) entry which is preliminary data.</text>
</comment>
<dbReference type="AlphaFoldDB" id="A0A397U8U1"/>
<feature type="transmembrane region" description="Helical" evidence="1">
    <location>
        <begin position="37"/>
        <end position="58"/>
    </location>
</feature>
<feature type="transmembrane region" description="Helical" evidence="1">
    <location>
        <begin position="7"/>
        <end position="25"/>
    </location>
</feature>
<keyword evidence="3" id="KW-1185">Reference proteome</keyword>
<keyword evidence="1" id="KW-0812">Transmembrane</keyword>
<reference evidence="2 3" key="1">
    <citation type="submission" date="2018-06" db="EMBL/GenBank/DDBJ databases">
        <title>Comparative genomics reveals the genomic features of Rhizophagus irregularis, R. cerebriforme, R. diaphanum and Gigaspora rosea, and their symbiotic lifestyle signature.</title>
        <authorList>
            <person name="Morin E."/>
            <person name="San Clemente H."/>
            <person name="Chen E.C.H."/>
            <person name="De La Providencia I."/>
            <person name="Hainaut M."/>
            <person name="Kuo A."/>
            <person name="Kohler A."/>
            <person name="Murat C."/>
            <person name="Tang N."/>
            <person name="Roy S."/>
            <person name="Loubradou J."/>
            <person name="Henrissat B."/>
            <person name="Grigoriev I.V."/>
            <person name="Corradi N."/>
            <person name="Roux C."/>
            <person name="Martin F.M."/>
        </authorList>
    </citation>
    <scope>NUCLEOTIDE SEQUENCE [LARGE SCALE GENOMIC DNA]</scope>
    <source>
        <strain evidence="2 3">DAOM 194757</strain>
    </source>
</reference>
<dbReference type="EMBL" id="QKWP01001791">
    <property type="protein sequence ID" value="RIB06574.1"/>
    <property type="molecule type" value="Genomic_DNA"/>
</dbReference>
<gene>
    <name evidence="2" type="ORF">C2G38_2115744</name>
</gene>
<organism evidence="2 3">
    <name type="scientific">Gigaspora rosea</name>
    <dbReference type="NCBI Taxonomy" id="44941"/>
    <lineage>
        <taxon>Eukaryota</taxon>
        <taxon>Fungi</taxon>
        <taxon>Fungi incertae sedis</taxon>
        <taxon>Mucoromycota</taxon>
        <taxon>Glomeromycotina</taxon>
        <taxon>Glomeromycetes</taxon>
        <taxon>Diversisporales</taxon>
        <taxon>Gigasporaceae</taxon>
        <taxon>Gigaspora</taxon>
    </lineage>
</organism>
<evidence type="ECO:0000313" key="2">
    <source>
        <dbReference type="EMBL" id="RIB06574.1"/>
    </source>
</evidence>
<dbReference type="Proteomes" id="UP000266673">
    <property type="component" value="Unassembled WGS sequence"/>
</dbReference>
<protein>
    <submittedName>
        <fullName evidence="2">Uncharacterized protein</fullName>
    </submittedName>
</protein>
<proteinExistence type="predicted"/>
<accession>A0A397U8U1</accession>
<keyword evidence="1" id="KW-0472">Membrane</keyword>
<evidence type="ECO:0000256" key="1">
    <source>
        <dbReference type="SAM" id="Phobius"/>
    </source>
</evidence>
<keyword evidence="1" id="KW-1133">Transmembrane helix</keyword>
<sequence>MMSKYVKLLKFIVTVSCLIIIKNFLVLKYPDFYRLLYIYYEAVLYGILPLVFYASFLLF</sequence>
<evidence type="ECO:0000313" key="3">
    <source>
        <dbReference type="Proteomes" id="UP000266673"/>
    </source>
</evidence>
<name>A0A397U8U1_9GLOM</name>